<evidence type="ECO:0000313" key="1">
    <source>
        <dbReference type="EMBL" id="EGG04843.1"/>
    </source>
</evidence>
<name>F4RS38_MELLP</name>
<dbReference type="KEGG" id="mlr:MELLADRAFT_108142"/>
<dbReference type="EMBL" id="GL883116">
    <property type="protein sequence ID" value="EGG04843.1"/>
    <property type="molecule type" value="Genomic_DNA"/>
</dbReference>
<dbReference type="GeneID" id="18923388"/>
<protein>
    <submittedName>
        <fullName evidence="1">Uncharacterized protein</fullName>
    </submittedName>
</protein>
<reference evidence="2" key="1">
    <citation type="journal article" date="2011" name="Proc. Natl. Acad. Sci. U.S.A.">
        <title>Obligate biotrophy features unraveled by the genomic analysis of rust fungi.</title>
        <authorList>
            <person name="Duplessis S."/>
            <person name="Cuomo C.A."/>
            <person name="Lin Y.-C."/>
            <person name="Aerts A."/>
            <person name="Tisserant E."/>
            <person name="Veneault-Fourrey C."/>
            <person name="Joly D.L."/>
            <person name="Hacquard S."/>
            <person name="Amselem J."/>
            <person name="Cantarel B.L."/>
            <person name="Chiu R."/>
            <person name="Coutinho P.M."/>
            <person name="Feau N."/>
            <person name="Field M."/>
            <person name="Frey P."/>
            <person name="Gelhaye E."/>
            <person name="Goldberg J."/>
            <person name="Grabherr M.G."/>
            <person name="Kodira C.D."/>
            <person name="Kohler A."/>
            <person name="Kuees U."/>
            <person name="Lindquist E.A."/>
            <person name="Lucas S.M."/>
            <person name="Mago R."/>
            <person name="Mauceli E."/>
            <person name="Morin E."/>
            <person name="Murat C."/>
            <person name="Pangilinan J.L."/>
            <person name="Park R."/>
            <person name="Pearson M."/>
            <person name="Quesneville H."/>
            <person name="Rouhier N."/>
            <person name="Sakthikumar S."/>
            <person name="Salamov A.A."/>
            <person name="Schmutz J."/>
            <person name="Selles B."/>
            <person name="Shapiro H."/>
            <person name="Tanguay P."/>
            <person name="Tuskan G.A."/>
            <person name="Henrissat B."/>
            <person name="Van de Peer Y."/>
            <person name="Rouze P."/>
            <person name="Ellis J.G."/>
            <person name="Dodds P.N."/>
            <person name="Schein J.E."/>
            <person name="Zhong S."/>
            <person name="Hamelin R.C."/>
            <person name="Grigoriev I.V."/>
            <person name="Szabo L.J."/>
            <person name="Martin F."/>
        </authorList>
    </citation>
    <scope>NUCLEOTIDE SEQUENCE [LARGE SCALE GENOMIC DNA]</scope>
    <source>
        <strain evidence="2">98AG31 / pathotype 3-4-7</strain>
    </source>
</reference>
<organism evidence="2">
    <name type="scientific">Melampsora larici-populina (strain 98AG31 / pathotype 3-4-7)</name>
    <name type="common">Poplar leaf rust fungus</name>
    <dbReference type="NCBI Taxonomy" id="747676"/>
    <lineage>
        <taxon>Eukaryota</taxon>
        <taxon>Fungi</taxon>
        <taxon>Dikarya</taxon>
        <taxon>Basidiomycota</taxon>
        <taxon>Pucciniomycotina</taxon>
        <taxon>Pucciniomycetes</taxon>
        <taxon>Pucciniales</taxon>
        <taxon>Melampsoraceae</taxon>
        <taxon>Melampsora</taxon>
    </lineage>
</organism>
<keyword evidence="2" id="KW-1185">Reference proteome</keyword>
<accession>F4RS38</accession>
<gene>
    <name evidence="1" type="ORF">MELLADRAFT_108142</name>
</gene>
<sequence length="429" mass="49308">MLPAPTLPVEIVTLIIMYWEANAFHFAVDGYNSADNRFLHQTSVKSLLSLRLLGRSWADAIPPFVYKSLHLQSPWAHSYMSDLWAKGVVTSSFPGFHLRRLALDRVMYLPEFDPVCLYESTEDRLFRKLELEYKHYNTKSIFMKDTTGIISLCGLSLTDLKLSFTSAVGFSNNLALAIRGVDNLKTFFVEGDKKHNIMNNANSLISILNHTNQLESLLLKFGTLSSLTLRTGALPKLMHFWVTLHCKNISAVKNFCQAPGRQIKLLEFSPTIYMSDSEAIISSMKDTLGGLFIEKMPDHMPDRLRYTRFPSLRVFRSMYVNATFQRPNWFNWHFFETVSVFITSYAKSGAYWRKLLEEVADIKFPPRLKHFIFITGHETVVLGGNLVDLFKRFGIRCQFKSQLRYTQVLASINYFEQDAANGKGKQRTR</sequence>
<proteinExistence type="predicted"/>
<dbReference type="AlphaFoldDB" id="F4RS38"/>
<dbReference type="HOGENOM" id="CLU_032925_1_1_1"/>
<dbReference type="Proteomes" id="UP000001072">
    <property type="component" value="Unassembled WGS sequence"/>
</dbReference>
<dbReference type="VEuPathDB" id="FungiDB:MELLADRAFT_108142"/>
<dbReference type="InParanoid" id="F4RS38"/>
<evidence type="ECO:0000313" key="2">
    <source>
        <dbReference type="Proteomes" id="UP000001072"/>
    </source>
</evidence>
<dbReference type="RefSeq" id="XP_007411934.1">
    <property type="nucleotide sequence ID" value="XM_007411872.1"/>
</dbReference>